<gene>
    <name evidence="5" type="primary">phoB</name>
    <name evidence="5" type="ORF">Mal48_17290</name>
</gene>
<keyword evidence="4" id="KW-0732">Signal</keyword>
<evidence type="ECO:0000256" key="4">
    <source>
        <dbReference type="SAM" id="SignalP"/>
    </source>
</evidence>
<dbReference type="InterPro" id="IPR001952">
    <property type="entry name" value="Alkaline_phosphatase"/>
</dbReference>
<comment type="cofactor">
    <cofactor evidence="3">
        <name>Zn(2+)</name>
        <dbReference type="ChEBI" id="CHEBI:29105"/>
    </cofactor>
    <text evidence="3">Binds 2 Zn(2+) ions.</text>
</comment>
<feature type="chain" id="PRO_5022195793" evidence="4">
    <location>
        <begin position="21"/>
        <end position="543"/>
    </location>
</feature>
<evidence type="ECO:0000256" key="1">
    <source>
        <dbReference type="ARBA" id="ARBA00022553"/>
    </source>
</evidence>
<dbReference type="GO" id="GO:0004035">
    <property type="term" value="F:alkaline phosphatase activity"/>
    <property type="evidence" value="ECO:0007669"/>
    <property type="project" value="UniProtKB-EC"/>
</dbReference>
<proteinExistence type="predicted"/>
<dbReference type="PANTHER" id="PTHR11596:SF5">
    <property type="entry name" value="ALKALINE PHOSPHATASE"/>
    <property type="match status" value="1"/>
</dbReference>
<dbReference type="Pfam" id="PF00245">
    <property type="entry name" value="Alk_phosphatase"/>
    <property type="match status" value="1"/>
</dbReference>
<keyword evidence="5" id="KW-0378">Hydrolase</keyword>
<feature type="active site" description="Phosphoserine intermediate" evidence="2">
    <location>
        <position position="244"/>
    </location>
</feature>
<keyword evidence="1" id="KW-0597">Phosphoprotein</keyword>
<feature type="binding site" evidence="3">
    <location>
        <position position="475"/>
    </location>
    <ligand>
        <name>Mg(2+)</name>
        <dbReference type="ChEBI" id="CHEBI:18420"/>
    </ligand>
</feature>
<dbReference type="AlphaFoldDB" id="A0A517QLI2"/>
<feature type="binding site" evidence="3">
    <location>
        <position position="297"/>
    </location>
    <ligand>
        <name>Mg(2+)</name>
        <dbReference type="ChEBI" id="CHEBI:18420"/>
    </ligand>
</feature>
<evidence type="ECO:0000256" key="2">
    <source>
        <dbReference type="PIRSR" id="PIRSR601952-1"/>
    </source>
</evidence>
<feature type="binding site" evidence="3">
    <location>
        <position position="484"/>
    </location>
    <ligand>
        <name>Zn(2+)</name>
        <dbReference type="ChEBI" id="CHEBI:29105"/>
        <label>2</label>
    </ligand>
</feature>
<evidence type="ECO:0000256" key="3">
    <source>
        <dbReference type="PIRSR" id="PIRSR601952-2"/>
    </source>
</evidence>
<feature type="binding site" evidence="3">
    <location>
        <position position="295"/>
    </location>
    <ligand>
        <name>Mg(2+)</name>
        <dbReference type="ChEBI" id="CHEBI:18420"/>
    </ligand>
</feature>
<dbReference type="CDD" id="cd16012">
    <property type="entry name" value="ALP"/>
    <property type="match status" value="1"/>
</dbReference>
<dbReference type="EC" id="3.1.3.1" evidence="5"/>
<dbReference type="Gene3D" id="3.40.720.10">
    <property type="entry name" value="Alkaline Phosphatase, subunit A"/>
    <property type="match status" value="1"/>
</dbReference>
<reference evidence="5 6" key="1">
    <citation type="submission" date="2019-02" db="EMBL/GenBank/DDBJ databases">
        <title>Deep-cultivation of Planctomycetes and their phenomic and genomic characterization uncovers novel biology.</title>
        <authorList>
            <person name="Wiegand S."/>
            <person name="Jogler M."/>
            <person name="Boedeker C."/>
            <person name="Pinto D."/>
            <person name="Vollmers J."/>
            <person name="Rivas-Marin E."/>
            <person name="Kohn T."/>
            <person name="Peeters S.H."/>
            <person name="Heuer A."/>
            <person name="Rast P."/>
            <person name="Oberbeckmann S."/>
            <person name="Bunk B."/>
            <person name="Jeske O."/>
            <person name="Meyerdierks A."/>
            <person name="Storesund J.E."/>
            <person name="Kallscheuer N."/>
            <person name="Luecker S."/>
            <person name="Lage O.M."/>
            <person name="Pohl T."/>
            <person name="Merkel B.J."/>
            <person name="Hornburger P."/>
            <person name="Mueller R.-W."/>
            <person name="Bruemmer F."/>
            <person name="Labrenz M."/>
            <person name="Spormann A.M."/>
            <person name="Op den Camp H."/>
            <person name="Overmann J."/>
            <person name="Amann R."/>
            <person name="Jetten M.S.M."/>
            <person name="Mascher T."/>
            <person name="Medema M.H."/>
            <person name="Devos D.P."/>
            <person name="Kaster A.-K."/>
            <person name="Ovreas L."/>
            <person name="Rohde M."/>
            <person name="Galperin M.Y."/>
            <person name="Jogler C."/>
        </authorList>
    </citation>
    <scope>NUCLEOTIDE SEQUENCE [LARGE SCALE GENOMIC DNA]</scope>
    <source>
        <strain evidence="5 6">Mal48</strain>
    </source>
</reference>
<dbReference type="EMBL" id="CP036267">
    <property type="protein sequence ID" value="QDT32483.1"/>
    <property type="molecule type" value="Genomic_DNA"/>
</dbReference>
<sequence precursor="true">MPRIFLLLTFASLLIPQANADHIFDLQTNAIKDGKAEFGHWGWEKDEYMLWGTHSNRLIPVYTFGTLNSGEGIHLQSYVGKNSLYRSEKKLADLYGQVPEGTLNPKAEYMDQTDVFRIQKAALKAGKKNIILVVFDGMDWQTTQSASIIKLNKIAYESGRGTGFHFQDYEADGTTQFTTMVTAPYIDKVKIDVDEQTISEDPNSFRGGYAYEFAGAQAWETPAEPEYLLGRKTKTAPRQPYTDSASSAVSMTAGIKTYNAAINIDHNGKMVDTIAHMAQKEGYKVGVVTSVPISHATPASAYSHNVKRHDYQDLTNDLLGVKSVNHPEQPLPGVDVLIGAGYGEVRSKDSGQGKNFVEGNAYLTAQTLSEIDFRNGGKYVVAIRQQGVDGAEQLKGKAEEAIARESRLFGFFGVKGGHLPYQTADGDFQPAIGRKKTAEKYSKADLRENPTLSEMTEAALSVLEKNEKGFWLMVEAGDVDWANHDNNIDNSAGAVMSGDAAVKVVTDWVEKNSSWDETVMIVTADHGHFLVLEKPELLVSPAE</sequence>
<dbReference type="PANTHER" id="PTHR11596">
    <property type="entry name" value="ALKALINE PHOSPHATASE"/>
    <property type="match status" value="1"/>
</dbReference>
<dbReference type="InterPro" id="IPR017850">
    <property type="entry name" value="Alkaline_phosphatase_core_sf"/>
</dbReference>
<dbReference type="KEGG" id="tpol:Mal48_17290"/>
<dbReference type="RefSeq" id="WP_145197775.1">
    <property type="nucleotide sequence ID" value="NZ_CP036267.1"/>
</dbReference>
<feature type="signal peptide" evidence="4">
    <location>
        <begin position="1"/>
        <end position="20"/>
    </location>
</feature>
<protein>
    <submittedName>
        <fullName evidence="5">Alkaline phosphatase 3</fullName>
        <ecNumber evidence="5">3.1.3.1</ecNumber>
    </submittedName>
</protein>
<accession>A0A517QLI2</accession>
<comment type="cofactor">
    <cofactor evidence="3">
        <name>Mg(2+)</name>
        <dbReference type="ChEBI" id="CHEBI:18420"/>
    </cofactor>
    <text evidence="3">Binds 1 Mg(2+) ion.</text>
</comment>
<evidence type="ECO:0000313" key="6">
    <source>
        <dbReference type="Proteomes" id="UP000315724"/>
    </source>
</evidence>
<keyword evidence="6" id="KW-1185">Reference proteome</keyword>
<keyword evidence="3" id="KW-0479">Metal-binding</keyword>
<dbReference type="GO" id="GO:0046872">
    <property type="term" value="F:metal ion binding"/>
    <property type="evidence" value="ECO:0007669"/>
    <property type="project" value="UniProtKB-KW"/>
</dbReference>
<feature type="binding site" evidence="3">
    <location>
        <position position="480"/>
    </location>
    <ligand>
        <name>Zn(2+)</name>
        <dbReference type="ChEBI" id="CHEBI:29105"/>
        <label>2</label>
    </ligand>
</feature>
<name>A0A517QLI2_9PLAN</name>
<dbReference type="SMART" id="SM00098">
    <property type="entry name" value="alkPPc"/>
    <property type="match status" value="1"/>
</dbReference>
<feature type="binding site" evidence="3">
    <location>
        <position position="525"/>
    </location>
    <ligand>
        <name>Zn(2+)</name>
        <dbReference type="ChEBI" id="CHEBI:29105"/>
        <label>2</label>
    </ligand>
</feature>
<dbReference type="OrthoDB" id="9794455at2"/>
<organism evidence="5 6">
    <name type="scientific">Thalassoglobus polymorphus</name>
    <dbReference type="NCBI Taxonomy" id="2527994"/>
    <lineage>
        <taxon>Bacteria</taxon>
        <taxon>Pseudomonadati</taxon>
        <taxon>Planctomycetota</taxon>
        <taxon>Planctomycetia</taxon>
        <taxon>Planctomycetales</taxon>
        <taxon>Planctomycetaceae</taxon>
        <taxon>Thalassoglobus</taxon>
    </lineage>
</organism>
<dbReference type="Proteomes" id="UP000315724">
    <property type="component" value="Chromosome"/>
</dbReference>
<dbReference type="SUPFAM" id="SSF53649">
    <property type="entry name" value="Alkaline phosphatase-like"/>
    <property type="match status" value="1"/>
</dbReference>
<feature type="binding site" evidence="3">
    <location>
        <position position="526"/>
    </location>
    <ligand>
        <name>Zn(2+)</name>
        <dbReference type="ChEBI" id="CHEBI:29105"/>
        <label>2</label>
    </ligand>
</feature>
<keyword evidence="3" id="KW-0862">Zinc</keyword>
<evidence type="ECO:0000313" key="5">
    <source>
        <dbReference type="EMBL" id="QDT32483.1"/>
    </source>
</evidence>
<keyword evidence="3" id="KW-0460">Magnesium</keyword>